<name>A0A2P2P5X8_RHIMU</name>
<proteinExistence type="predicted"/>
<accession>A0A2P2P5X8</accession>
<feature type="region of interest" description="Disordered" evidence="1">
    <location>
        <begin position="1"/>
        <end position="26"/>
    </location>
</feature>
<dbReference type="EMBL" id="GGEC01069656">
    <property type="protein sequence ID" value="MBX50140.1"/>
    <property type="molecule type" value="Transcribed_RNA"/>
</dbReference>
<sequence>MLRKGREKLEHKTGQVNSPSACLGHS</sequence>
<reference evidence="2" key="1">
    <citation type="submission" date="2018-02" db="EMBL/GenBank/DDBJ databases">
        <title>Rhizophora mucronata_Transcriptome.</title>
        <authorList>
            <person name="Meera S.P."/>
            <person name="Sreeshan A."/>
            <person name="Augustine A."/>
        </authorList>
    </citation>
    <scope>NUCLEOTIDE SEQUENCE</scope>
    <source>
        <tissue evidence="2">Leaf</tissue>
    </source>
</reference>
<evidence type="ECO:0000256" key="1">
    <source>
        <dbReference type="SAM" id="MobiDB-lite"/>
    </source>
</evidence>
<dbReference type="AlphaFoldDB" id="A0A2P2P5X8"/>
<organism evidence="2">
    <name type="scientific">Rhizophora mucronata</name>
    <name type="common">Asiatic mangrove</name>
    <dbReference type="NCBI Taxonomy" id="61149"/>
    <lineage>
        <taxon>Eukaryota</taxon>
        <taxon>Viridiplantae</taxon>
        <taxon>Streptophyta</taxon>
        <taxon>Embryophyta</taxon>
        <taxon>Tracheophyta</taxon>
        <taxon>Spermatophyta</taxon>
        <taxon>Magnoliopsida</taxon>
        <taxon>eudicotyledons</taxon>
        <taxon>Gunneridae</taxon>
        <taxon>Pentapetalae</taxon>
        <taxon>rosids</taxon>
        <taxon>fabids</taxon>
        <taxon>Malpighiales</taxon>
        <taxon>Rhizophoraceae</taxon>
        <taxon>Rhizophora</taxon>
    </lineage>
</organism>
<protein>
    <submittedName>
        <fullName evidence="2">Uncharacterized protein</fullName>
    </submittedName>
</protein>
<evidence type="ECO:0000313" key="2">
    <source>
        <dbReference type="EMBL" id="MBX50140.1"/>
    </source>
</evidence>